<protein>
    <submittedName>
        <fullName evidence="7">TNF superfamily member 14</fullName>
    </submittedName>
</protein>
<keyword evidence="4 5" id="KW-0472">Membrane</keyword>
<evidence type="ECO:0000256" key="1">
    <source>
        <dbReference type="ARBA" id="ARBA00004370"/>
    </source>
</evidence>
<reference evidence="7" key="2">
    <citation type="submission" date="2025-08" db="UniProtKB">
        <authorList>
            <consortium name="Ensembl"/>
        </authorList>
    </citation>
    <scope>IDENTIFICATION</scope>
</reference>
<reference evidence="7" key="1">
    <citation type="submission" date="2019-06" db="EMBL/GenBank/DDBJ databases">
        <authorList>
            <consortium name="Wellcome Sanger Institute Data Sharing"/>
        </authorList>
    </citation>
    <scope>NUCLEOTIDE SEQUENCE [LARGE SCALE GENOMIC DNA]</scope>
</reference>
<dbReference type="Gene3D" id="2.60.120.40">
    <property type="match status" value="1"/>
</dbReference>
<sequence>MAEHGVKYPSVFVVDSHTAYPPPPVPPRPSRQPRRTTVCQTLLFLLVSLALCGMVIEACFIYRLYQTETTSQIMQISIFNWVKLDFVAGLFFADGQNVHHRNKVMSWSTDAQPLLHEMEYKDGRLVIQKEGYYYVYSKVFFKDSEMFYHLVKYETPRYPGGNITLLESRKYSPRAGKTVVRSNSYLGGVFHFNAGDGIFVEVSNVAHIVRLQANENFFGAYMI</sequence>
<dbReference type="SMART" id="SM00207">
    <property type="entry name" value="TNF"/>
    <property type="match status" value="1"/>
</dbReference>
<keyword evidence="5" id="KW-1133">Transmembrane helix</keyword>
<dbReference type="GO" id="GO:0016020">
    <property type="term" value="C:membrane"/>
    <property type="evidence" value="ECO:0007669"/>
    <property type="project" value="UniProtKB-SubCell"/>
</dbReference>
<dbReference type="InParanoid" id="A0A667X6G9"/>
<dbReference type="GeneTree" id="ENSGT01060000248544"/>
<comment type="subcellular location">
    <subcellularLocation>
        <location evidence="1">Membrane</location>
    </subcellularLocation>
</comment>
<proteinExistence type="inferred from homology"/>
<keyword evidence="3" id="KW-0202">Cytokine</keyword>
<comment type="similarity">
    <text evidence="2">Belongs to the tumor necrosis factor family.</text>
</comment>
<dbReference type="PANTHER" id="PTHR11471">
    <property type="entry name" value="TUMOR NECROSIS FACTOR FAMILY MEMBER"/>
    <property type="match status" value="1"/>
</dbReference>
<feature type="transmembrane region" description="Helical" evidence="5">
    <location>
        <begin position="41"/>
        <end position="65"/>
    </location>
</feature>
<evidence type="ECO:0000256" key="3">
    <source>
        <dbReference type="ARBA" id="ARBA00022514"/>
    </source>
</evidence>
<dbReference type="Proteomes" id="UP000472263">
    <property type="component" value="Chromosome 8"/>
</dbReference>
<organism evidence="7 8">
    <name type="scientific">Myripristis murdjan</name>
    <name type="common">pinecone soldierfish</name>
    <dbReference type="NCBI Taxonomy" id="586833"/>
    <lineage>
        <taxon>Eukaryota</taxon>
        <taxon>Metazoa</taxon>
        <taxon>Chordata</taxon>
        <taxon>Craniata</taxon>
        <taxon>Vertebrata</taxon>
        <taxon>Euteleostomi</taxon>
        <taxon>Actinopterygii</taxon>
        <taxon>Neopterygii</taxon>
        <taxon>Teleostei</taxon>
        <taxon>Neoteleostei</taxon>
        <taxon>Acanthomorphata</taxon>
        <taxon>Holocentriformes</taxon>
        <taxon>Holocentridae</taxon>
        <taxon>Myripristis</taxon>
    </lineage>
</organism>
<evidence type="ECO:0000313" key="8">
    <source>
        <dbReference type="Proteomes" id="UP000472263"/>
    </source>
</evidence>
<evidence type="ECO:0000259" key="6">
    <source>
        <dbReference type="PROSITE" id="PS50049"/>
    </source>
</evidence>
<dbReference type="FunCoup" id="A0A667X6G9">
    <property type="interactions" value="427"/>
</dbReference>
<dbReference type="SUPFAM" id="SSF49842">
    <property type="entry name" value="TNF-like"/>
    <property type="match status" value="1"/>
</dbReference>
<dbReference type="GO" id="GO:0006955">
    <property type="term" value="P:immune response"/>
    <property type="evidence" value="ECO:0007669"/>
    <property type="project" value="InterPro"/>
</dbReference>
<dbReference type="InterPro" id="IPR006052">
    <property type="entry name" value="TNF_dom"/>
</dbReference>
<keyword evidence="5" id="KW-0812">Transmembrane</keyword>
<evidence type="ECO:0000256" key="2">
    <source>
        <dbReference type="ARBA" id="ARBA00008670"/>
    </source>
</evidence>
<accession>A0A667X6G9</accession>
<dbReference type="Ensembl" id="ENSMMDT00005013898.1">
    <property type="protein sequence ID" value="ENSMMDP00005013510.1"/>
    <property type="gene ID" value="ENSMMDG00005007008.1"/>
</dbReference>
<dbReference type="PROSITE" id="PS50049">
    <property type="entry name" value="THD_2"/>
    <property type="match status" value="1"/>
</dbReference>
<dbReference type="GO" id="GO:0005615">
    <property type="term" value="C:extracellular space"/>
    <property type="evidence" value="ECO:0007669"/>
    <property type="project" value="UniProtKB-KW"/>
</dbReference>
<reference evidence="7" key="3">
    <citation type="submission" date="2025-09" db="UniProtKB">
        <authorList>
            <consortium name="Ensembl"/>
        </authorList>
    </citation>
    <scope>IDENTIFICATION</scope>
</reference>
<dbReference type="GO" id="GO:0005125">
    <property type="term" value="F:cytokine activity"/>
    <property type="evidence" value="ECO:0007669"/>
    <property type="project" value="UniProtKB-KW"/>
</dbReference>
<dbReference type="InterPro" id="IPR008983">
    <property type="entry name" value="Tumour_necrosis_fac-like_dom"/>
</dbReference>
<feature type="domain" description="THD" evidence="6">
    <location>
        <begin position="87"/>
        <end position="223"/>
    </location>
</feature>
<evidence type="ECO:0000256" key="5">
    <source>
        <dbReference type="SAM" id="Phobius"/>
    </source>
</evidence>
<dbReference type="PANTHER" id="PTHR11471:SF34">
    <property type="entry name" value="TUMOR NECROSIS FACTOR LIGAND SUPERFAMILY MEMBER 14"/>
    <property type="match status" value="1"/>
</dbReference>
<name>A0A667X6G9_9TELE</name>
<evidence type="ECO:0000313" key="7">
    <source>
        <dbReference type="Ensembl" id="ENSMMDP00005013510.1"/>
    </source>
</evidence>
<dbReference type="AlphaFoldDB" id="A0A667X6G9"/>
<keyword evidence="8" id="KW-1185">Reference proteome</keyword>
<dbReference type="Pfam" id="PF00229">
    <property type="entry name" value="TNF"/>
    <property type="match status" value="1"/>
</dbReference>
<dbReference type="GO" id="GO:0005164">
    <property type="term" value="F:tumor necrosis factor receptor binding"/>
    <property type="evidence" value="ECO:0007669"/>
    <property type="project" value="InterPro"/>
</dbReference>
<evidence type="ECO:0000256" key="4">
    <source>
        <dbReference type="ARBA" id="ARBA00023136"/>
    </source>
</evidence>